<feature type="transmembrane region" description="Helical" evidence="1">
    <location>
        <begin position="135"/>
        <end position="152"/>
    </location>
</feature>
<evidence type="ECO:0000256" key="1">
    <source>
        <dbReference type="SAM" id="Phobius"/>
    </source>
</evidence>
<evidence type="ECO:0000313" key="3">
    <source>
        <dbReference type="Proteomes" id="UP001632037"/>
    </source>
</evidence>
<keyword evidence="1" id="KW-1133">Transmembrane helix</keyword>
<proteinExistence type="predicted"/>
<dbReference type="EMBL" id="JBIMZQ010000006">
    <property type="protein sequence ID" value="KAL3671160.1"/>
    <property type="molecule type" value="Genomic_DNA"/>
</dbReference>
<gene>
    <name evidence="2" type="ORF">V7S43_004341</name>
</gene>
<reference evidence="2 3" key="1">
    <citation type="submission" date="2024-09" db="EMBL/GenBank/DDBJ databases">
        <title>Genome sequencing and assembly of Phytophthora oleae, isolate VK10A, causative agent of rot of olive drupes.</title>
        <authorList>
            <person name="Conti Taguali S."/>
            <person name="Riolo M."/>
            <person name="La Spada F."/>
            <person name="Cacciola S.O."/>
            <person name="Dionisio G."/>
        </authorList>
    </citation>
    <scope>NUCLEOTIDE SEQUENCE [LARGE SCALE GENOMIC DNA]</scope>
    <source>
        <strain evidence="2 3">VK10A</strain>
    </source>
</reference>
<evidence type="ECO:0000313" key="2">
    <source>
        <dbReference type="EMBL" id="KAL3671160.1"/>
    </source>
</evidence>
<dbReference type="AlphaFoldDB" id="A0ABD3FW47"/>
<keyword evidence="1" id="KW-0472">Membrane</keyword>
<protein>
    <submittedName>
        <fullName evidence="2">Uncharacterized protein</fullName>
    </submittedName>
</protein>
<name>A0ABD3FW47_9STRA</name>
<organism evidence="2 3">
    <name type="scientific">Phytophthora oleae</name>
    <dbReference type="NCBI Taxonomy" id="2107226"/>
    <lineage>
        <taxon>Eukaryota</taxon>
        <taxon>Sar</taxon>
        <taxon>Stramenopiles</taxon>
        <taxon>Oomycota</taxon>
        <taxon>Peronosporomycetes</taxon>
        <taxon>Peronosporales</taxon>
        <taxon>Peronosporaceae</taxon>
        <taxon>Phytophthora</taxon>
    </lineage>
</organism>
<keyword evidence="3" id="KW-1185">Reference proteome</keyword>
<sequence length="153" mass="17653">MSEKSMQQVESKQDDGFDGVRDKLRVLIKFHDTIGYTMHKVRSEQNQRAAGCPRDLMAEEMEASQHLVSCLHLIAVATTEEKPNQEEQQSSVSYLLAKEILEMAGRSNQIAEEFKARYTHLQAENRRLQEETSDTSSSLIVFFFIVAIYLYFR</sequence>
<dbReference type="Proteomes" id="UP001632037">
    <property type="component" value="Unassembled WGS sequence"/>
</dbReference>
<keyword evidence="1" id="KW-0812">Transmembrane</keyword>
<comment type="caution">
    <text evidence="2">The sequence shown here is derived from an EMBL/GenBank/DDBJ whole genome shotgun (WGS) entry which is preliminary data.</text>
</comment>
<accession>A0ABD3FW47</accession>